<dbReference type="FunFam" id="2.60.40.60:FF:000019">
    <property type="entry name" value="Cadherin 2"/>
    <property type="match status" value="1"/>
</dbReference>
<keyword evidence="6 11" id="KW-0106">Calcium</keyword>
<dbReference type="GO" id="GO:0016342">
    <property type="term" value="C:catenin complex"/>
    <property type="evidence" value="ECO:0007669"/>
    <property type="project" value="TreeGrafter"/>
</dbReference>
<evidence type="ECO:0000313" key="16">
    <source>
        <dbReference type="Proteomes" id="UP001152803"/>
    </source>
</evidence>
<evidence type="ECO:0000256" key="7">
    <source>
        <dbReference type="ARBA" id="ARBA00022889"/>
    </source>
</evidence>
<dbReference type="GO" id="GO:0016339">
    <property type="term" value="P:calcium-dependent cell-cell adhesion via plasma membrane cell adhesion molecules"/>
    <property type="evidence" value="ECO:0007669"/>
    <property type="project" value="TreeGrafter"/>
</dbReference>
<evidence type="ECO:0000256" key="11">
    <source>
        <dbReference type="PROSITE-ProRule" id="PRU00043"/>
    </source>
</evidence>
<dbReference type="AlphaFoldDB" id="A0A9Q1D624"/>
<evidence type="ECO:0000256" key="4">
    <source>
        <dbReference type="ARBA" id="ARBA00022729"/>
    </source>
</evidence>
<dbReference type="PROSITE" id="PS50268">
    <property type="entry name" value="CADHERIN_2"/>
    <property type="match status" value="4"/>
</dbReference>
<dbReference type="CDD" id="cd11304">
    <property type="entry name" value="Cadherin_repeat"/>
    <property type="match status" value="4"/>
</dbReference>
<evidence type="ECO:0000256" key="13">
    <source>
        <dbReference type="SAM" id="SignalP"/>
    </source>
</evidence>
<keyword evidence="7" id="KW-0130">Cell adhesion</keyword>
<dbReference type="SUPFAM" id="SSF49313">
    <property type="entry name" value="Cadherin-like"/>
    <property type="match status" value="5"/>
</dbReference>
<feature type="signal peptide" evidence="13">
    <location>
        <begin position="1"/>
        <end position="20"/>
    </location>
</feature>
<dbReference type="GO" id="GO:0045296">
    <property type="term" value="F:cadherin binding"/>
    <property type="evidence" value="ECO:0007669"/>
    <property type="project" value="TreeGrafter"/>
</dbReference>
<proteinExistence type="predicted"/>
<evidence type="ECO:0000256" key="5">
    <source>
        <dbReference type="ARBA" id="ARBA00022737"/>
    </source>
</evidence>
<sequence>MKSAVIILLVTLQLAAESRTRRKRAWIINTFTIEEEHQGTYPYLLGTISDDTEHGDVLRLTGPGVTEEPIGLFTLNSRTGDIYVNKRLDYERLTILKNDTMSLILEVITQSGVVNQRLAVAIQVEDINDNPPQFSRGVYKTSVEGSTAQETALVMVEATDKDKPETSNSMLDFRIISVTPSTDNVEFFIQQRGDNAVISFKGCLYYEKVTEYTILVEAKDRGEPVQLSSSSTVIIHIKDKNNYMPVLTGCTGAGRVEERESGMTLFRIHVTDKDTEGTAAWRVKYTIKGDKQANFQIETDPKNNDGVLTVIKPLDYEEGSERRLSISVENERPYVFCQVTRKTSTGPWEVIESVASPLSENFTIVVEDANDPPAFTERVKEVRVEENKEIGYPLGRLFAEDRDRFFSSDFVYMKAADPGGWVNVDPKTCQITTAGTLDRESHHVVNNTYTVTVHAVDKGKPPLTGTGTLIIHIMDQNDELPQLRETALSVCLSVPPSVVTLSAFDLDEHPFSGPFQFELQGEGRGKWTVSPTHGTAVNLSLMSRVHTGLHQLQLKVYDLQGRFSLQKLSVATCNCSVTPNCLIRASTGTRASGNAMAIMFFSTFLLLGLLLMSVSVTCKTRTFLMMEDPKESWLSFNVEALGTDCQVPSLPLLIQTDNLSKEKGLGQAIQMKENPDFSFPIKNCISTNGHFCQEDEALWSSLGKVPWCSLTRSLEQSDYRPKVYAYEGKLGTDAELDSICHDEDEADFSPHDLLQLDRKFTRLANILIPQPAPHKGSWLA</sequence>
<dbReference type="InterPro" id="IPR039808">
    <property type="entry name" value="Cadherin"/>
</dbReference>
<feature type="domain" description="Cadherin" evidence="14">
    <location>
        <begin position="58"/>
        <end position="134"/>
    </location>
</feature>
<dbReference type="InterPro" id="IPR015919">
    <property type="entry name" value="Cadherin-like_sf"/>
</dbReference>
<evidence type="ECO:0000256" key="3">
    <source>
        <dbReference type="ARBA" id="ARBA00022692"/>
    </source>
</evidence>
<comment type="caution">
    <text evidence="15">The sequence shown here is derived from an EMBL/GenBank/DDBJ whole genome shotgun (WGS) entry which is preliminary data.</text>
</comment>
<dbReference type="Gene3D" id="2.60.40.60">
    <property type="entry name" value="Cadherins"/>
    <property type="match status" value="5"/>
</dbReference>
<dbReference type="GO" id="GO:0005509">
    <property type="term" value="F:calcium ion binding"/>
    <property type="evidence" value="ECO:0007669"/>
    <property type="project" value="UniProtKB-UniRule"/>
</dbReference>
<dbReference type="GO" id="GO:0007043">
    <property type="term" value="P:cell-cell junction assembly"/>
    <property type="evidence" value="ECO:0007669"/>
    <property type="project" value="TreeGrafter"/>
</dbReference>
<keyword evidence="16" id="KW-1185">Reference proteome</keyword>
<feature type="chain" id="PRO_5040228265" description="Cadherin domain-containing protein" evidence="13">
    <location>
        <begin position="21"/>
        <end position="780"/>
    </location>
</feature>
<organism evidence="15 16">
    <name type="scientific">Conger conger</name>
    <name type="common">Conger eel</name>
    <name type="synonym">Muraena conger</name>
    <dbReference type="NCBI Taxonomy" id="82655"/>
    <lineage>
        <taxon>Eukaryota</taxon>
        <taxon>Metazoa</taxon>
        <taxon>Chordata</taxon>
        <taxon>Craniata</taxon>
        <taxon>Vertebrata</taxon>
        <taxon>Euteleostomi</taxon>
        <taxon>Actinopterygii</taxon>
        <taxon>Neopterygii</taxon>
        <taxon>Teleostei</taxon>
        <taxon>Anguilliformes</taxon>
        <taxon>Congridae</taxon>
        <taxon>Conger</taxon>
    </lineage>
</organism>
<keyword evidence="3 12" id="KW-0812">Transmembrane</keyword>
<dbReference type="FunFam" id="2.60.40.60:FF:000027">
    <property type="entry name" value="Cadherin 2"/>
    <property type="match status" value="1"/>
</dbReference>
<keyword evidence="9 12" id="KW-0472">Membrane</keyword>
<keyword evidence="8 12" id="KW-1133">Transmembrane helix</keyword>
<reference evidence="15" key="1">
    <citation type="journal article" date="2023" name="Science">
        <title>Genome structures resolve the early diversification of teleost fishes.</title>
        <authorList>
            <person name="Parey E."/>
            <person name="Louis A."/>
            <person name="Montfort J."/>
            <person name="Bouchez O."/>
            <person name="Roques C."/>
            <person name="Iampietro C."/>
            <person name="Lluch J."/>
            <person name="Castinel A."/>
            <person name="Donnadieu C."/>
            <person name="Desvignes T."/>
            <person name="Floi Bucao C."/>
            <person name="Jouanno E."/>
            <person name="Wen M."/>
            <person name="Mejri S."/>
            <person name="Dirks R."/>
            <person name="Jansen H."/>
            <person name="Henkel C."/>
            <person name="Chen W.J."/>
            <person name="Zahm M."/>
            <person name="Cabau C."/>
            <person name="Klopp C."/>
            <person name="Thompson A.W."/>
            <person name="Robinson-Rechavi M."/>
            <person name="Braasch I."/>
            <person name="Lecointre G."/>
            <person name="Bobe J."/>
            <person name="Postlethwait J.H."/>
            <person name="Berthelot C."/>
            <person name="Roest Crollius H."/>
            <person name="Guiguen Y."/>
        </authorList>
    </citation>
    <scope>NUCLEOTIDE SEQUENCE</scope>
    <source>
        <strain evidence="15">Concon-B</strain>
    </source>
</reference>
<dbReference type="GO" id="GO:0007156">
    <property type="term" value="P:homophilic cell adhesion via plasma membrane adhesion molecules"/>
    <property type="evidence" value="ECO:0007669"/>
    <property type="project" value="InterPro"/>
</dbReference>
<dbReference type="EMBL" id="JAFJMO010000013">
    <property type="protein sequence ID" value="KAJ8258922.1"/>
    <property type="molecule type" value="Genomic_DNA"/>
</dbReference>
<comment type="subcellular location">
    <subcellularLocation>
        <location evidence="1">Cell membrane</location>
        <topology evidence="1">Single-pass type I membrane protein</topology>
    </subcellularLocation>
</comment>
<dbReference type="InterPro" id="IPR002126">
    <property type="entry name" value="Cadherin-like_dom"/>
</dbReference>
<dbReference type="GO" id="GO:0000902">
    <property type="term" value="P:cell morphogenesis"/>
    <property type="evidence" value="ECO:0007669"/>
    <property type="project" value="TreeGrafter"/>
</dbReference>
<dbReference type="FunFam" id="2.60.40.60:FF:000158">
    <property type="entry name" value="Dachsous cadherin-related 1"/>
    <property type="match status" value="1"/>
</dbReference>
<evidence type="ECO:0000313" key="15">
    <source>
        <dbReference type="EMBL" id="KAJ8258922.1"/>
    </source>
</evidence>
<evidence type="ECO:0000256" key="9">
    <source>
        <dbReference type="ARBA" id="ARBA00023136"/>
    </source>
</evidence>
<feature type="domain" description="Cadherin" evidence="14">
    <location>
        <begin position="257"/>
        <end position="375"/>
    </location>
</feature>
<evidence type="ECO:0000256" key="10">
    <source>
        <dbReference type="ARBA" id="ARBA00023180"/>
    </source>
</evidence>
<dbReference type="GO" id="GO:0034332">
    <property type="term" value="P:adherens junction organization"/>
    <property type="evidence" value="ECO:0007669"/>
    <property type="project" value="TreeGrafter"/>
</dbReference>
<dbReference type="SMART" id="SM00112">
    <property type="entry name" value="CA"/>
    <property type="match status" value="4"/>
</dbReference>
<dbReference type="PROSITE" id="PS00232">
    <property type="entry name" value="CADHERIN_1"/>
    <property type="match status" value="1"/>
</dbReference>
<dbReference type="GO" id="GO:0016477">
    <property type="term" value="P:cell migration"/>
    <property type="evidence" value="ECO:0007669"/>
    <property type="project" value="TreeGrafter"/>
</dbReference>
<gene>
    <name evidence="15" type="ORF">COCON_G00179340</name>
</gene>
<keyword evidence="10" id="KW-0325">Glycoprotein</keyword>
<protein>
    <recommendedName>
        <fullName evidence="14">Cadherin domain-containing protein</fullName>
    </recommendedName>
</protein>
<evidence type="ECO:0000256" key="8">
    <source>
        <dbReference type="ARBA" id="ARBA00022989"/>
    </source>
</evidence>
<feature type="transmembrane region" description="Helical" evidence="12">
    <location>
        <begin position="595"/>
        <end position="616"/>
    </location>
</feature>
<dbReference type="GO" id="GO:0044331">
    <property type="term" value="P:cell-cell adhesion mediated by cadherin"/>
    <property type="evidence" value="ECO:0007669"/>
    <property type="project" value="TreeGrafter"/>
</dbReference>
<feature type="domain" description="Cadherin" evidence="14">
    <location>
        <begin position="135"/>
        <end position="247"/>
    </location>
</feature>
<dbReference type="GO" id="GO:0005912">
    <property type="term" value="C:adherens junction"/>
    <property type="evidence" value="ECO:0007669"/>
    <property type="project" value="TreeGrafter"/>
</dbReference>
<dbReference type="Pfam" id="PF00028">
    <property type="entry name" value="Cadherin"/>
    <property type="match status" value="3"/>
</dbReference>
<dbReference type="InterPro" id="IPR020894">
    <property type="entry name" value="Cadherin_CS"/>
</dbReference>
<dbReference type="GO" id="GO:0060027">
    <property type="term" value="P:convergent extension involved in gastrulation"/>
    <property type="evidence" value="ECO:0007669"/>
    <property type="project" value="UniProtKB-ARBA"/>
</dbReference>
<keyword evidence="2" id="KW-1003">Cell membrane</keyword>
<evidence type="ECO:0000256" key="1">
    <source>
        <dbReference type="ARBA" id="ARBA00004251"/>
    </source>
</evidence>
<name>A0A9Q1D624_CONCO</name>
<keyword evidence="4 13" id="KW-0732">Signal</keyword>
<dbReference type="PANTHER" id="PTHR24027">
    <property type="entry name" value="CADHERIN-23"/>
    <property type="match status" value="1"/>
</dbReference>
<evidence type="ECO:0000256" key="6">
    <source>
        <dbReference type="ARBA" id="ARBA00022837"/>
    </source>
</evidence>
<keyword evidence="5" id="KW-0677">Repeat</keyword>
<evidence type="ECO:0000256" key="12">
    <source>
        <dbReference type="SAM" id="Phobius"/>
    </source>
</evidence>
<dbReference type="FunFam" id="2.60.40.60:FF:000011">
    <property type="entry name" value="Cadherin 1"/>
    <property type="match status" value="1"/>
</dbReference>
<dbReference type="Proteomes" id="UP001152803">
    <property type="component" value="Unassembled WGS sequence"/>
</dbReference>
<accession>A0A9Q1D624</accession>
<dbReference type="PRINTS" id="PR00205">
    <property type="entry name" value="CADHERIN"/>
</dbReference>
<feature type="domain" description="Cadherin" evidence="14">
    <location>
        <begin position="376"/>
        <end position="483"/>
    </location>
</feature>
<evidence type="ECO:0000256" key="2">
    <source>
        <dbReference type="ARBA" id="ARBA00022475"/>
    </source>
</evidence>
<dbReference type="GO" id="GO:0008013">
    <property type="term" value="F:beta-catenin binding"/>
    <property type="evidence" value="ECO:0007669"/>
    <property type="project" value="TreeGrafter"/>
</dbReference>
<dbReference type="PANTHER" id="PTHR24027:SF433">
    <property type="entry name" value="CADHERIN 27-RELATED"/>
    <property type="match status" value="1"/>
</dbReference>
<dbReference type="OrthoDB" id="6252479at2759"/>
<evidence type="ECO:0000259" key="14">
    <source>
        <dbReference type="PROSITE" id="PS50268"/>
    </source>
</evidence>